<evidence type="ECO:0000256" key="1">
    <source>
        <dbReference type="SAM" id="SignalP"/>
    </source>
</evidence>
<reference evidence="2 3" key="1">
    <citation type="submission" date="2018-04" db="EMBL/GenBank/DDBJ databases">
        <title>Genomic Encyclopedia of Type Strains, Phase IV (KMG-IV): sequencing the most valuable type-strain genomes for metagenomic binning, comparative biology and taxonomic classification.</title>
        <authorList>
            <person name="Goeker M."/>
        </authorList>
    </citation>
    <scope>NUCLEOTIDE SEQUENCE [LARGE SCALE GENOMIC DNA]</scope>
    <source>
        <strain evidence="2 3">DSM 14823</strain>
    </source>
</reference>
<dbReference type="EMBL" id="QEKH01000029">
    <property type="protein sequence ID" value="PVY37984.1"/>
    <property type="molecule type" value="Genomic_DNA"/>
</dbReference>
<sequence>MKHFFCSAIMMMLAVAAGAAPAGEWRDLSGQAGHSAGFVLADGEFPSGANGWKGIDGKAIRVVPNAGVNGSPALCYERTDPAKYTLVSRSLPLKAGGAYRFGGVFRNEGVRGGGASIIVELYDAQGKWLRNVECPTSADKECGWTPMEYNIAVAPAEKDCSFVIHLLMPRGATGKVWFDHVFVEELGPQWKFQQVYPTHNLIDADGGVLRFFSRLKGNFRLPERVKLSPEQAVEFKLETAGRTVERTVPVKGQVAETELPALPEGEGMLTARLLDPANRLILAEKKSPVKIRKRFGKTLPGNCVIDARGRAIVDGKPYMPLGLYTGVLKRKDVERIAASPFNCVMPYGSMHLAPDGEASGDGLPLEQVKLALDELHANGLKILFSIKDVYRSNPLGPDDYSYRGLKGADETAKRYVEAFRRHPALLAWYTCDEKMVDWVEIMTRRRELVNRLDPDHPTWAVFYQPNVEDYLPMLDIFGGDQYPISRISEGYDHHMTSIDRLMGLAEATGVPTWNVPQAHNLNIYAPADKAADYRDPTGKEMLALALVQAIHGGKGFIFYSYFDFPRGPAGSEASPELAEKRWRNACMAAGELKKLEPFLMAEQDGPVAETVKSEGKFRVRCFADGAGNYRLLLAGVGPGRTSGTVRVKLPENLTFRSRFGNTEQAAPGEFRFEGNDIACDIVELDRK</sequence>
<dbReference type="Proteomes" id="UP000245959">
    <property type="component" value="Unassembled WGS sequence"/>
</dbReference>
<keyword evidence="3" id="KW-1185">Reference proteome</keyword>
<gene>
    <name evidence="2" type="ORF">C8D82_1296</name>
</gene>
<dbReference type="SUPFAM" id="SSF51445">
    <property type="entry name" value="(Trans)glycosidases"/>
    <property type="match status" value="1"/>
</dbReference>
<keyword evidence="1" id="KW-0732">Signal</keyword>
<dbReference type="AlphaFoldDB" id="A0A2U1ANJ9"/>
<dbReference type="Gene3D" id="3.20.20.80">
    <property type="entry name" value="Glycosidases"/>
    <property type="match status" value="1"/>
</dbReference>
<evidence type="ECO:0000313" key="2">
    <source>
        <dbReference type="EMBL" id="PVY37984.1"/>
    </source>
</evidence>
<dbReference type="InterPro" id="IPR017853">
    <property type="entry name" value="GH"/>
</dbReference>
<dbReference type="GeneID" id="78296496"/>
<accession>A0A2U1ANJ9</accession>
<evidence type="ECO:0008006" key="4">
    <source>
        <dbReference type="Google" id="ProtNLM"/>
    </source>
</evidence>
<feature type="signal peptide" evidence="1">
    <location>
        <begin position="1"/>
        <end position="22"/>
    </location>
</feature>
<protein>
    <recommendedName>
        <fullName evidence="4">Carbohydrate binding protein</fullName>
    </recommendedName>
</protein>
<dbReference type="Gene3D" id="2.60.120.260">
    <property type="entry name" value="Galactose-binding domain-like"/>
    <property type="match status" value="1"/>
</dbReference>
<evidence type="ECO:0000313" key="3">
    <source>
        <dbReference type="Proteomes" id="UP000245959"/>
    </source>
</evidence>
<feature type="chain" id="PRO_5015469841" description="Carbohydrate binding protein" evidence="1">
    <location>
        <begin position="23"/>
        <end position="687"/>
    </location>
</feature>
<dbReference type="RefSeq" id="WP_116885217.1">
    <property type="nucleotide sequence ID" value="NZ_CAJKCJ010000020.1"/>
</dbReference>
<proteinExistence type="predicted"/>
<name>A0A2U1ANJ9_9BACT</name>
<comment type="caution">
    <text evidence="2">The sequence shown here is derived from an EMBL/GenBank/DDBJ whole genome shotgun (WGS) entry which is preliminary data.</text>
</comment>
<organism evidence="2 3">
    <name type="scientific">Victivallis vadensis</name>
    <dbReference type="NCBI Taxonomy" id="172901"/>
    <lineage>
        <taxon>Bacteria</taxon>
        <taxon>Pseudomonadati</taxon>
        <taxon>Lentisphaerota</taxon>
        <taxon>Lentisphaeria</taxon>
        <taxon>Victivallales</taxon>
        <taxon>Victivallaceae</taxon>
        <taxon>Victivallis</taxon>
    </lineage>
</organism>